<gene>
    <name evidence="3" type="ORF">DFP72DRAFT_1063808</name>
</gene>
<dbReference type="EMBL" id="JACGCI010000015">
    <property type="protein sequence ID" value="KAF6759435.1"/>
    <property type="molecule type" value="Genomic_DNA"/>
</dbReference>
<proteinExistence type="predicted"/>
<dbReference type="AlphaFoldDB" id="A0A8H6I5S8"/>
<dbReference type="GO" id="GO:0015074">
    <property type="term" value="P:DNA integration"/>
    <property type="evidence" value="ECO:0007669"/>
    <property type="project" value="InterPro"/>
</dbReference>
<evidence type="ECO:0000313" key="4">
    <source>
        <dbReference type="Proteomes" id="UP000521943"/>
    </source>
</evidence>
<sequence>MGQSVESVLRPPCLAEQTLRMWVPLRAQSSLAPPSAVLDVLMKGWSVSTLRTYGTGLRNLHRFCDSRVPRVPEGDRSPITEAVLLEFIVHCAGRYSSSAVRNYVYGIKAWHMLHRVPWRIPETVLTPAFRAARRMAPVWVKRSPRDPVTVETMTTVLAHLDLSVSLDAAVWACMTTTFWSVSRLGEFTVKTQTSFRVEEHVKRSDVRMDVPHGRARHVVTSFWLPSTKTKPAEGESTHWAAQEGPCDPRAALLNHFAVNNPAMNAHLFSWRNDSGDIRPLTSKAFLKRVNDALEDVGEPPIQGHCLRIGGVLEWLLRGNSFEVVKVMGRWSSDAFLVYIRRQASILAPSALQAQARPKSRG</sequence>
<dbReference type="InterPro" id="IPR052925">
    <property type="entry name" value="Phage_Integrase-like_Recomb"/>
</dbReference>
<dbReference type="PANTHER" id="PTHR34605">
    <property type="entry name" value="PHAGE_INTEGRASE DOMAIN-CONTAINING PROTEIN"/>
    <property type="match status" value="1"/>
</dbReference>
<evidence type="ECO:0000256" key="2">
    <source>
        <dbReference type="ARBA" id="ARBA00023172"/>
    </source>
</evidence>
<dbReference type="PANTHER" id="PTHR34605:SF3">
    <property type="entry name" value="P CELL-TYPE AGGLUTINATION PROTEIN MAP4-LIKE-RELATED"/>
    <property type="match status" value="1"/>
</dbReference>
<dbReference type="InterPro" id="IPR011010">
    <property type="entry name" value="DNA_brk_join_enz"/>
</dbReference>
<keyword evidence="1" id="KW-0238">DNA-binding</keyword>
<dbReference type="SUPFAM" id="SSF47823">
    <property type="entry name" value="lambda integrase-like, N-terminal domain"/>
    <property type="match status" value="1"/>
</dbReference>
<evidence type="ECO:0008006" key="5">
    <source>
        <dbReference type="Google" id="ProtNLM"/>
    </source>
</evidence>
<evidence type="ECO:0000313" key="3">
    <source>
        <dbReference type="EMBL" id="KAF6759435.1"/>
    </source>
</evidence>
<organism evidence="3 4">
    <name type="scientific">Ephemerocybe angulata</name>
    <dbReference type="NCBI Taxonomy" id="980116"/>
    <lineage>
        <taxon>Eukaryota</taxon>
        <taxon>Fungi</taxon>
        <taxon>Dikarya</taxon>
        <taxon>Basidiomycota</taxon>
        <taxon>Agaricomycotina</taxon>
        <taxon>Agaricomycetes</taxon>
        <taxon>Agaricomycetidae</taxon>
        <taxon>Agaricales</taxon>
        <taxon>Agaricineae</taxon>
        <taxon>Psathyrellaceae</taxon>
        <taxon>Ephemerocybe</taxon>
    </lineage>
</organism>
<dbReference type="InterPro" id="IPR013762">
    <property type="entry name" value="Integrase-like_cat_sf"/>
</dbReference>
<reference evidence="3 4" key="1">
    <citation type="submission" date="2020-07" db="EMBL/GenBank/DDBJ databases">
        <title>Comparative genomics of pyrophilous fungi reveals a link between fire events and developmental genes.</title>
        <authorList>
            <consortium name="DOE Joint Genome Institute"/>
            <person name="Steindorff A.S."/>
            <person name="Carver A."/>
            <person name="Calhoun S."/>
            <person name="Stillman K."/>
            <person name="Liu H."/>
            <person name="Lipzen A."/>
            <person name="Pangilinan J."/>
            <person name="Labutti K."/>
            <person name="Bruns T.D."/>
            <person name="Grigoriev I.V."/>
        </authorList>
    </citation>
    <scope>NUCLEOTIDE SEQUENCE [LARGE SCALE GENOMIC DNA]</scope>
    <source>
        <strain evidence="3 4">CBS 144469</strain>
    </source>
</reference>
<dbReference type="GO" id="GO:0003677">
    <property type="term" value="F:DNA binding"/>
    <property type="evidence" value="ECO:0007669"/>
    <property type="project" value="UniProtKB-KW"/>
</dbReference>
<dbReference type="SUPFAM" id="SSF56349">
    <property type="entry name" value="DNA breaking-rejoining enzymes"/>
    <property type="match status" value="1"/>
</dbReference>
<dbReference type="Gene3D" id="1.10.443.10">
    <property type="entry name" value="Intergrase catalytic core"/>
    <property type="match status" value="1"/>
</dbReference>
<dbReference type="InterPro" id="IPR010998">
    <property type="entry name" value="Integrase_recombinase_N"/>
</dbReference>
<comment type="caution">
    <text evidence="3">The sequence shown here is derived from an EMBL/GenBank/DDBJ whole genome shotgun (WGS) entry which is preliminary data.</text>
</comment>
<dbReference type="Proteomes" id="UP000521943">
    <property type="component" value="Unassembled WGS sequence"/>
</dbReference>
<keyword evidence="2" id="KW-0233">DNA recombination</keyword>
<dbReference type="GO" id="GO:0006310">
    <property type="term" value="P:DNA recombination"/>
    <property type="evidence" value="ECO:0007669"/>
    <property type="project" value="UniProtKB-KW"/>
</dbReference>
<name>A0A8H6I5S8_9AGAR</name>
<keyword evidence="4" id="KW-1185">Reference proteome</keyword>
<evidence type="ECO:0000256" key="1">
    <source>
        <dbReference type="ARBA" id="ARBA00023125"/>
    </source>
</evidence>
<accession>A0A8H6I5S8</accession>
<protein>
    <recommendedName>
        <fullName evidence="5">Integrase/recombinase</fullName>
    </recommendedName>
</protein>
<dbReference type="OrthoDB" id="2678913at2759"/>
<dbReference type="Gene3D" id="1.10.150.130">
    <property type="match status" value="1"/>
</dbReference>